<evidence type="ECO:0000313" key="11">
    <source>
        <dbReference type="Proteomes" id="UP000186136"/>
    </source>
</evidence>
<evidence type="ECO:0000256" key="9">
    <source>
        <dbReference type="SAM" id="Coils"/>
    </source>
</evidence>
<keyword evidence="11" id="KW-1185">Reference proteome</keyword>
<dbReference type="SUPFAM" id="SSF140718">
    <property type="entry name" value="Mediator hinge subcomplex-like"/>
    <property type="match status" value="1"/>
</dbReference>
<dbReference type="InterPro" id="IPR009244">
    <property type="entry name" value="Mediatior_Med7"/>
</dbReference>
<evidence type="ECO:0000256" key="4">
    <source>
        <dbReference type="ARBA" id="ARBA00023015"/>
    </source>
</evidence>
<evidence type="ECO:0000256" key="7">
    <source>
        <dbReference type="ARBA" id="ARBA00023242"/>
    </source>
</evidence>
<dbReference type="InterPro" id="IPR037212">
    <property type="entry name" value="Med7/Med21-like"/>
</dbReference>
<comment type="subcellular location">
    <subcellularLocation>
        <location evidence="1 8">Nucleus</location>
    </subcellularLocation>
</comment>
<comment type="function">
    <text evidence="8">Component of the Mediator complex, a coactivator involved in the regulated transcription of nearly all RNA polymerase II-dependent genes. Mediator functions as a bridge to convey information from gene-specific regulatory proteins to the basal RNA polymerase II transcription machinery.</text>
</comment>
<keyword evidence="9" id="KW-0175">Coiled coil</keyword>
<dbReference type="InterPro" id="IPR044888">
    <property type="entry name" value="Mediatior_Med7_sf"/>
</dbReference>
<evidence type="ECO:0000256" key="5">
    <source>
        <dbReference type="ARBA" id="ARBA00023159"/>
    </source>
</evidence>
<proteinExistence type="inferred from homology"/>
<dbReference type="GO" id="GO:0016592">
    <property type="term" value="C:mediator complex"/>
    <property type="evidence" value="ECO:0007669"/>
    <property type="project" value="InterPro"/>
</dbReference>
<evidence type="ECO:0000313" key="10">
    <source>
        <dbReference type="EMBL" id="GAV28702.1"/>
    </source>
</evidence>
<comment type="caution">
    <text evidence="10">The sequence shown here is derived from an EMBL/GenBank/DDBJ whole genome shotgun (WGS) entry which is preliminary data.</text>
</comment>
<keyword evidence="7 8" id="KW-0539">Nucleus</keyword>
<dbReference type="PANTHER" id="PTHR21428">
    <property type="entry name" value="MEDIATOR OF RNA POLYMERASE II TRANSCRIPTION SUBUNIT 7"/>
    <property type="match status" value="1"/>
</dbReference>
<dbReference type="AlphaFoldDB" id="A0A1Q2YGN3"/>
<keyword evidence="5 8" id="KW-0010">Activator</keyword>
<organism evidence="10 11">
    <name type="scientific">Pichia membranifaciens</name>
    <dbReference type="NCBI Taxonomy" id="4926"/>
    <lineage>
        <taxon>Eukaryota</taxon>
        <taxon>Fungi</taxon>
        <taxon>Dikarya</taxon>
        <taxon>Ascomycota</taxon>
        <taxon>Saccharomycotina</taxon>
        <taxon>Pichiomycetes</taxon>
        <taxon>Pichiales</taxon>
        <taxon>Pichiaceae</taxon>
        <taxon>Pichia</taxon>
    </lineage>
</organism>
<dbReference type="GO" id="GO:0070847">
    <property type="term" value="C:core mediator complex"/>
    <property type="evidence" value="ECO:0007669"/>
    <property type="project" value="TreeGrafter"/>
</dbReference>
<comment type="subunit">
    <text evidence="8">Component of the Mediator complex.</text>
</comment>
<keyword evidence="4 8" id="KW-0805">Transcription regulation</keyword>
<evidence type="ECO:0000256" key="8">
    <source>
        <dbReference type="RuleBase" id="RU364060"/>
    </source>
</evidence>
<feature type="coiled-coil region" evidence="9">
    <location>
        <begin position="97"/>
        <end position="134"/>
    </location>
</feature>
<dbReference type="Proteomes" id="UP000186136">
    <property type="component" value="Unassembled WGS sequence"/>
</dbReference>
<evidence type="ECO:0000256" key="6">
    <source>
        <dbReference type="ARBA" id="ARBA00023163"/>
    </source>
</evidence>
<evidence type="ECO:0000256" key="3">
    <source>
        <dbReference type="ARBA" id="ARBA00020631"/>
    </source>
</evidence>
<sequence length="266" mass="30836">MADSSEISALYPPPPPYYKLFTPTNVKKFNNLRKEGLNDQQLEEIPDIKFLVHPKHPTKEQYRSFGDLWWFEDKQVGLEESGIEQIYGDSETNKETNNEGESKIEEENLNKAYLEEEEEEEVFTKARIDELKKMTKSLLLNFLELVGLLSSNPKLTAKKIDNIRTILINIHHLLNSYRLHQSRETLILSMQKKLSETQDEIHGIKITCTQVEAKLNTLVERLQQLQPAGGQVTEVCNKHEPGKKMYTVPKDLRMEAIESLLKQQKE</sequence>
<keyword evidence="6 8" id="KW-0804">Transcription</keyword>
<dbReference type="GO" id="GO:0006357">
    <property type="term" value="P:regulation of transcription by RNA polymerase II"/>
    <property type="evidence" value="ECO:0007669"/>
    <property type="project" value="InterPro"/>
</dbReference>
<dbReference type="PANTHER" id="PTHR21428:SF11">
    <property type="entry name" value="MEDIATOR OF RNA POLYMERASE II TRANSCRIPTION SUBUNIT 7"/>
    <property type="match status" value="1"/>
</dbReference>
<dbReference type="Gene3D" id="6.10.140.200">
    <property type="match status" value="1"/>
</dbReference>
<dbReference type="Pfam" id="PF05983">
    <property type="entry name" value="Med7"/>
    <property type="match status" value="1"/>
</dbReference>
<name>A0A1Q2YGN3_9ASCO</name>
<dbReference type="GO" id="GO:0003712">
    <property type="term" value="F:transcription coregulator activity"/>
    <property type="evidence" value="ECO:0007669"/>
    <property type="project" value="InterPro"/>
</dbReference>
<reference evidence="10 11" key="1">
    <citation type="submission" date="2016-08" db="EMBL/GenBank/DDBJ databases">
        <title>Whole genome shotgun sequence of Pichia membranifaciens KS47-1.</title>
        <authorList>
            <person name="Konishi M."/>
            <person name="Ishida M."/>
            <person name="Arakawa T."/>
            <person name="Kato Y."/>
            <person name="Horiuchi J."/>
        </authorList>
    </citation>
    <scope>NUCLEOTIDE SEQUENCE [LARGE SCALE GENOMIC DNA]</scope>
    <source>
        <strain evidence="10 11">KS47-1</strain>
    </source>
</reference>
<gene>
    <name evidence="10" type="ORF">PMKS-002176</name>
</gene>
<dbReference type="EMBL" id="BDGI01000077">
    <property type="protein sequence ID" value="GAV28702.1"/>
    <property type="molecule type" value="Genomic_DNA"/>
</dbReference>
<dbReference type="OrthoDB" id="10253553at2759"/>
<evidence type="ECO:0000256" key="2">
    <source>
        <dbReference type="ARBA" id="ARBA00009994"/>
    </source>
</evidence>
<dbReference type="Gene3D" id="6.10.140.1520">
    <property type="match status" value="1"/>
</dbReference>
<accession>A0A1Q2YGN3</accession>
<comment type="similarity">
    <text evidence="2 8">Belongs to the Mediator complex subunit 7 family.</text>
</comment>
<protein>
    <recommendedName>
        <fullName evidence="3 8">Mediator of RNA polymerase II transcription subunit 7</fullName>
    </recommendedName>
</protein>
<evidence type="ECO:0000256" key="1">
    <source>
        <dbReference type="ARBA" id="ARBA00004123"/>
    </source>
</evidence>